<evidence type="ECO:0000256" key="9">
    <source>
        <dbReference type="ARBA" id="ARBA00022741"/>
    </source>
</evidence>
<evidence type="ECO:0000256" key="21">
    <source>
        <dbReference type="ARBA" id="ARBA00048548"/>
    </source>
</evidence>
<feature type="domain" description="RdRp catalytic" evidence="23">
    <location>
        <begin position="565"/>
        <end position="740"/>
    </location>
</feature>
<evidence type="ECO:0000256" key="16">
    <source>
        <dbReference type="ARBA" id="ARBA00023268"/>
    </source>
</evidence>
<evidence type="ECO:0000256" key="14">
    <source>
        <dbReference type="ARBA" id="ARBA00023042"/>
    </source>
</evidence>
<dbReference type="PROSITE" id="PS51590">
    <property type="entry name" value="SAM_MT_MNV_L"/>
    <property type="match status" value="1"/>
</dbReference>
<dbReference type="Pfam" id="PF14314">
    <property type="entry name" value="Methyltrans_Mon_2nd"/>
    <property type="match status" value="1"/>
</dbReference>
<protein>
    <recommendedName>
        <fullName evidence="22">RNA-directed RNA polymerase L</fullName>
        <shortName evidence="22">Protein L</shortName>
    </recommendedName>
    <alternativeName>
        <fullName evidence="22">Large structural protein</fullName>
    </alternativeName>
    <alternativeName>
        <fullName evidence="22">Replicase</fullName>
    </alternativeName>
    <alternativeName>
        <fullName evidence="22">Transcriptase</fullName>
    </alternativeName>
    <domain>
        <recommendedName>
            <fullName evidence="22">RNA-directed RNA polymerase</fullName>
            <ecNumber evidence="22">2.7.7.48</ecNumber>
        </recommendedName>
    </domain>
    <domain>
        <recommendedName>
            <fullName evidence="22">GTP phosphohydrolase</fullName>
            <ecNumber evidence="22">3.6.1.-</ecNumber>
        </recommendedName>
    </domain>
    <domain>
        <recommendedName>
            <fullName evidence="22">GDP polyribonucleotidyltransferase</fullName>
            <ecNumber evidence="22">2.7.7.88</ecNumber>
        </recommendedName>
        <alternativeName>
            <fullName evidence="22">PRNTase</fullName>
        </alternativeName>
    </domain>
    <domain>
        <recommendedName>
            <fullName evidence="22">mRNA (nucleoside-2'-O-)-methyltransferase</fullName>
            <shortName evidence="22">N1-2'-O-MTase</shortName>
            <ecNumber evidence="22">2.1.1.-</ecNumber>
        </recommendedName>
    </domain>
    <domain>
        <recommendedName>
            <fullName evidence="22">mRNA (guanine-N(7)-)-methyltransferase</fullName>
            <shortName evidence="22">G-N7-MTase</shortName>
        </recommendedName>
    </domain>
</protein>
<comment type="similarity">
    <text evidence="2 22">Belongs to the paramyxovirus L protein family.</text>
</comment>
<keyword evidence="13 22" id="KW-0693">Viral RNA replication</keyword>
<dbReference type="Pfam" id="PF14318">
    <property type="entry name" value="Mononeg_mRNAcap"/>
    <property type="match status" value="1"/>
</dbReference>
<reference evidence="25" key="1">
    <citation type="submission" date="2022-09" db="EMBL/GenBank/DDBJ databases">
        <authorList>
            <person name="Valles S.M."/>
            <person name="Zhao C."/>
            <person name="Rivers A.R."/>
            <person name="Iwata R.L."/>
            <person name="Oi D.H."/>
            <person name="Cha D.H."/>
            <person name="Collignon R.M."/>
            <person name="Cox N.A."/>
            <person name="Morton G.J."/>
            <person name="Calcaterra L.A."/>
        </authorList>
    </citation>
    <scope>NUCLEOTIDE SEQUENCE</scope>
</reference>
<evidence type="ECO:0000313" key="25">
    <source>
        <dbReference type="EMBL" id="WAL01514.1"/>
    </source>
</evidence>
<dbReference type="EC" id="2.7.7.88" evidence="22"/>
<keyword evidence="14 22" id="KW-0506">mRNA capping</keyword>
<evidence type="ECO:0000256" key="13">
    <source>
        <dbReference type="ARBA" id="ARBA00022953"/>
    </source>
</evidence>
<evidence type="ECO:0000256" key="3">
    <source>
        <dbReference type="ARBA" id="ARBA00022484"/>
    </source>
</evidence>
<evidence type="ECO:0000256" key="12">
    <source>
        <dbReference type="ARBA" id="ARBA00022844"/>
    </source>
</evidence>
<comment type="catalytic activity">
    <reaction evidence="19 22">
        <text>a 5'-end (5'-triphosphoguanosine)-adenylyl-adenylyl-cytidylyl-adenosine in mRNA + S-adenosyl-L-methionine = a 5'-end (5'-triphosphoguanosine)-(2'-O-methyladenylyl)-adenylyl-cytidylyl-adenosine in mRNA + S-adenosyl-L-homocysteine + H(+)</text>
        <dbReference type="Rhea" id="RHEA:65380"/>
        <dbReference type="Rhea" id="RHEA-COMP:16797"/>
        <dbReference type="Rhea" id="RHEA-COMP:16801"/>
        <dbReference type="ChEBI" id="CHEBI:15378"/>
        <dbReference type="ChEBI" id="CHEBI:57856"/>
        <dbReference type="ChEBI" id="CHEBI:59789"/>
        <dbReference type="ChEBI" id="CHEBI:156482"/>
        <dbReference type="ChEBI" id="CHEBI:156484"/>
    </reaction>
</comment>
<keyword evidence="4 22" id="KW-0489">Methyltransferase</keyword>
<dbReference type="GO" id="GO:0044423">
    <property type="term" value="C:virion component"/>
    <property type="evidence" value="ECO:0007669"/>
    <property type="project" value="UniProtKB-KW"/>
</dbReference>
<dbReference type="EC" id="2.7.7.48" evidence="22"/>
<proteinExistence type="inferred from homology"/>
<keyword evidence="11 22" id="KW-0067">ATP-binding</keyword>
<feature type="domain" description="Mononegavirus-type SAM-dependent 2'-O-MTase" evidence="24">
    <location>
        <begin position="1639"/>
        <end position="1834"/>
    </location>
</feature>
<comment type="function">
    <text evidence="1 22">RNA-directed RNA polymerase that catalyzes the replication of viral genomic RNA. The template is composed of the viral RNA tightly encapsidated by the nucleoprotein (N). The replicase mode is dependent on intracellular N protein concentration. In this mode, the polymerase replicates the whole viral genome without recognizing transcriptional signals, and the replicated genome is not caped or polyadenylated.</text>
</comment>
<dbReference type="InterPro" id="IPR039530">
    <property type="entry name" value="L_methyltransferase_rhabdo"/>
</dbReference>
<comment type="catalytic activity">
    <reaction evidence="20">
        <text>a 5'-end (5'-triphosphoguanosine)-adenylyl-adenylyl-cytidylyl-adenosine in mRNA + 2 S-adenosyl-L-methionine = a 5'-end (N(7)-methyl 5'-triphosphoguanosine)-(2'-O-methyladenylyl)-adenylyl-cytidylyl-adenosine in mRNA + 2 S-adenosyl-L-homocysteine + H(+)</text>
        <dbReference type="Rhea" id="RHEA:65376"/>
        <dbReference type="Rhea" id="RHEA-COMP:16797"/>
        <dbReference type="Rhea" id="RHEA-COMP:16798"/>
        <dbReference type="ChEBI" id="CHEBI:15378"/>
        <dbReference type="ChEBI" id="CHEBI:57856"/>
        <dbReference type="ChEBI" id="CHEBI:59789"/>
        <dbReference type="ChEBI" id="CHEBI:156483"/>
        <dbReference type="ChEBI" id="CHEBI:156484"/>
        <dbReference type="EC" id="2.1.1.375"/>
    </reaction>
</comment>
<organism evidence="25">
    <name type="scientific">Electric ant rhabdovirus</name>
    <dbReference type="NCBI Taxonomy" id="3014874"/>
    <lineage>
        <taxon>Viruses</taxon>
        <taxon>Riboviria</taxon>
        <taxon>Orthornavirae</taxon>
        <taxon>Negarnaviricota</taxon>
        <taxon>Haploviricotina</taxon>
        <taxon>Monjiviricetes</taxon>
        <taxon>Mononegavirales</taxon>
        <taxon>Rhabdoviridae</taxon>
        <taxon>Deltarhabdovirinae</taxon>
        <taxon>Alphahymrhavirus</taxon>
        <taxon>Alphahymrhavirus electrico</taxon>
    </lineage>
</organism>
<evidence type="ECO:0000259" key="24">
    <source>
        <dbReference type="PROSITE" id="PS51590"/>
    </source>
</evidence>
<keyword evidence="9 22" id="KW-0547">Nucleotide-binding</keyword>
<dbReference type="GO" id="GO:0003968">
    <property type="term" value="F:RNA-directed RNA polymerase activity"/>
    <property type="evidence" value="ECO:0007669"/>
    <property type="project" value="UniProtKB-KW"/>
</dbReference>
<comment type="catalytic activity">
    <reaction evidence="17">
        <text>a 5'-end triphospho-adenylyl-adenylyl-cytidylyl-adenosine in mRNA + GDP + H(+) = a 5'-end (5'-triphosphoguanosine)-adenylyl-adenylyl-cytidylyl-adenosine in mRNA + diphosphate</text>
        <dbReference type="Rhea" id="RHEA:65436"/>
        <dbReference type="Rhea" id="RHEA-COMP:16797"/>
        <dbReference type="Rhea" id="RHEA-COMP:16799"/>
        <dbReference type="ChEBI" id="CHEBI:15378"/>
        <dbReference type="ChEBI" id="CHEBI:33019"/>
        <dbReference type="ChEBI" id="CHEBI:58189"/>
        <dbReference type="ChEBI" id="CHEBI:156484"/>
        <dbReference type="ChEBI" id="CHEBI:156503"/>
        <dbReference type="EC" id="2.7.7.88"/>
    </reaction>
</comment>
<dbReference type="InterPro" id="IPR029063">
    <property type="entry name" value="SAM-dependent_MTases_sf"/>
</dbReference>
<dbReference type="EMBL" id="OP518027">
    <property type="protein sequence ID" value="WAL01514.1"/>
    <property type="molecule type" value="Viral_cRNA"/>
</dbReference>
<evidence type="ECO:0000256" key="18">
    <source>
        <dbReference type="ARBA" id="ARBA00024499"/>
    </source>
</evidence>
<evidence type="ECO:0000256" key="4">
    <source>
        <dbReference type="ARBA" id="ARBA00022603"/>
    </source>
</evidence>
<evidence type="ECO:0000256" key="8">
    <source>
        <dbReference type="ARBA" id="ARBA00022695"/>
    </source>
</evidence>
<name>A0AA95J282_9RHAB</name>
<keyword evidence="7 22" id="KW-0949">S-adenosyl-L-methionine</keyword>
<evidence type="ECO:0000256" key="2">
    <source>
        <dbReference type="ARBA" id="ARBA00007934"/>
    </source>
</evidence>
<evidence type="ECO:0000256" key="19">
    <source>
        <dbReference type="ARBA" id="ARBA00047332"/>
    </source>
</evidence>
<dbReference type="GO" id="GO:0016787">
    <property type="term" value="F:hydrolase activity"/>
    <property type="evidence" value="ECO:0007669"/>
    <property type="project" value="UniProtKB-KW"/>
</dbReference>
<dbReference type="InterPro" id="IPR026890">
    <property type="entry name" value="Mononeg_mRNAcap"/>
</dbReference>
<accession>A0AA95J282</accession>
<evidence type="ECO:0000256" key="20">
    <source>
        <dbReference type="ARBA" id="ARBA00047370"/>
    </source>
</evidence>
<comment type="catalytic activity">
    <reaction evidence="22">
        <text>RNA(n) + a ribonucleoside 5'-triphosphate = RNA(n+1) + diphosphate</text>
        <dbReference type="Rhea" id="RHEA:21248"/>
        <dbReference type="Rhea" id="RHEA-COMP:14527"/>
        <dbReference type="Rhea" id="RHEA-COMP:17342"/>
        <dbReference type="ChEBI" id="CHEBI:33019"/>
        <dbReference type="ChEBI" id="CHEBI:61557"/>
        <dbReference type="ChEBI" id="CHEBI:140395"/>
        <dbReference type="EC" id="2.7.7.48"/>
    </reaction>
</comment>
<keyword evidence="10" id="KW-0378">Hydrolase</keyword>
<comment type="catalytic activity">
    <reaction evidence="21 22">
        <text>GTP + H2O = GDP + phosphate + H(+)</text>
        <dbReference type="Rhea" id="RHEA:19669"/>
        <dbReference type="ChEBI" id="CHEBI:15377"/>
        <dbReference type="ChEBI" id="CHEBI:15378"/>
        <dbReference type="ChEBI" id="CHEBI:37565"/>
        <dbReference type="ChEBI" id="CHEBI:43474"/>
        <dbReference type="ChEBI" id="CHEBI:58189"/>
    </reaction>
</comment>
<dbReference type="Pfam" id="PF00946">
    <property type="entry name" value="Mononeg_RNA_pol"/>
    <property type="match status" value="1"/>
</dbReference>
<evidence type="ECO:0000259" key="23">
    <source>
        <dbReference type="PROSITE" id="PS50526"/>
    </source>
</evidence>
<evidence type="ECO:0000256" key="5">
    <source>
        <dbReference type="ARBA" id="ARBA00022664"/>
    </source>
</evidence>
<dbReference type="GO" id="GO:0005524">
    <property type="term" value="F:ATP binding"/>
    <property type="evidence" value="ECO:0007669"/>
    <property type="project" value="UniProtKB-KW"/>
</dbReference>
<dbReference type="EC" id="2.1.1.-" evidence="22"/>
<evidence type="ECO:0000256" key="22">
    <source>
        <dbReference type="PIRNR" id="PIRNR000830"/>
    </source>
</evidence>
<evidence type="ECO:0000256" key="11">
    <source>
        <dbReference type="ARBA" id="ARBA00022840"/>
    </source>
</evidence>
<keyword evidence="16" id="KW-0511">Multifunctional enzyme</keyword>
<evidence type="ECO:0000256" key="15">
    <source>
        <dbReference type="ARBA" id="ARBA00023200"/>
    </source>
</evidence>
<evidence type="ECO:0000256" key="10">
    <source>
        <dbReference type="ARBA" id="ARBA00022801"/>
    </source>
</evidence>
<evidence type="ECO:0000256" key="6">
    <source>
        <dbReference type="ARBA" id="ARBA00022679"/>
    </source>
</evidence>
<keyword evidence="8 22" id="KW-0548">Nucleotidyltransferase</keyword>
<dbReference type="PIRSF" id="PIRSF000830">
    <property type="entry name" value="RNA_pol_ParamyxoV"/>
    <property type="match status" value="1"/>
</dbReference>
<dbReference type="GO" id="GO:0030430">
    <property type="term" value="C:host cell cytoplasm"/>
    <property type="evidence" value="ECO:0007669"/>
    <property type="project" value="UniProtKB-SubCell"/>
</dbReference>
<comment type="subcellular location">
    <subcellularLocation>
        <location evidence="22">Virion</location>
    </subcellularLocation>
    <subcellularLocation>
        <location evidence="22">Host cytoplasm</location>
    </subcellularLocation>
</comment>
<comment type="catalytic activity">
    <reaction evidence="18 22">
        <text>a 5'-end (5'-triphosphoguanosine)-(2'-O-methyladenylyl)-adenylyl-cytidylyl-adenosine in mRNA + S-adenosyl-L-methionine = a 5'-end (N(7)-methyl 5'-triphosphoguanosine)-(2'-O-methyladenylyl)-adenylyl-cytidylyl-adenosine in mRNA + S-adenosyl-L-homocysteine</text>
        <dbReference type="Rhea" id="RHEA:65440"/>
        <dbReference type="Rhea" id="RHEA-COMP:16798"/>
        <dbReference type="Rhea" id="RHEA-COMP:16801"/>
        <dbReference type="ChEBI" id="CHEBI:57856"/>
        <dbReference type="ChEBI" id="CHEBI:59789"/>
        <dbReference type="ChEBI" id="CHEBI:156482"/>
        <dbReference type="ChEBI" id="CHEBI:156483"/>
    </reaction>
</comment>
<keyword evidence="3 22" id="KW-0696">RNA-directed RNA polymerase</keyword>
<evidence type="ECO:0000256" key="17">
    <source>
        <dbReference type="ARBA" id="ARBA00024494"/>
    </source>
</evidence>
<comment type="function">
    <text evidence="22">RNA-directed RNA polymerase that catalyzes the transcription of viral mRNAs, their capping and polyadenylation. The template is composed of the viral RNA tightly encapsidated by the nucleoprotein (N). The viral polymerase binds to the genomic RNA at the 3' leader promoter, and transcribes subsequently all viral mRNAs with a decreasing efficiency. The first gene is the most transcribed, and the last the least transcribed. The viral phosphoprotein acts as a processivity factor. Capping is concomitant with initiation of mRNA transcription. Indeed, a GDP polyribonucleotidyl transferase (PRNTase) adds the cap structure when the nascent RNA chain length has reached few nucleotides. Ribose 2'-O methylation of viral mRNA cap precedes and facilitates subsequent guanine-N-7 methylation, both activities being carried by the viral polymerase. Polyadenylation of mRNAs occur by a stuttering mechanism at a slipery stop site present at the end viral genes. After finishing transcription of a mRNA, the polymerase can resume transcription of the downstream gene.</text>
</comment>
<dbReference type="InterPro" id="IPR025786">
    <property type="entry name" value="Mononega_L_MeTrfase"/>
</dbReference>
<evidence type="ECO:0000256" key="7">
    <source>
        <dbReference type="ARBA" id="ARBA00022691"/>
    </source>
</evidence>
<dbReference type="EC" id="3.6.1.-" evidence="22"/>
<dbReference type="PROSITE" id="PS50526">
    <property type="entry name" value="RDRP_SSRNA_NEG_NONSEG"/>
    <property type="match status" value="1"/>
</dbReference>
<keyword evidence="12 22" id="KW-0946">Virion</keyword>
<keyword evidence="6 22" id="KW-0808">Transferase</keyword>
<dbReference type="Gene3D" id="3.40.50.150">
    <property type="entry name" value="Vaccinia Virus protein VP39"/>
    <property type="match status" value="1"/>
</dbReference>
<sequence>MIMIFMVNLLHPPLATHCDVPLKYNKQRAAINKPGIGQYSKSRNQYYYEYLNIQKILGPLKPDYFDVCHIQQYLLNDFEPERSVQVLVEWEQQNRVSRDLWMSETQAIQELIPNKDLFLDYKLTPDQLDLLQPYYLRRVLFEELILSSGSDNYTPNYWIEKKDNVSFYSNFHLQIACTKNLCVIKFKELTFLVSRDHLLMLSDLAAQRYLLLRYAFLSTLNSKNHFIPPGMLIEYFISGDLVLKHGGNDSYQIVYKTEPLCLSYLIGDIPLGNPQGKTFKTMILQDIHKVATSLNLINETNRLISIVNLAASSSPTYLSELYGLYRIWGHPTLEPLEGTAALKKIVTPVRITDTKLSIEISNKFKEEFICRYINKEHIWPSINVDKLPVSNIIRSAYENKAPYPNKHRKYDRKDLSLITFNQLFPIDPKFDLIELIADKALSLITPELIHKILTQHNCGSANERSVLINWLKSPIQDPETFLRLIDKTGFPSMEKSFGLREKEREGKLKARLFGLMTLFKRMYIVLTEALLAEHVIPFFPEITMIDDELSLDKKRYQFTLKKKFEQFIISLDFSKWNSNMRKNETLPLFKTLDEMFDFLNCFQRTHEMFEGSAAYLLNGTYLPTIDSEGKLKPDIGCWYGHLGGIEGLRQKGWTIWTVSLILLAAEDLPFKLMLLGQGDNQILKLSFPLNFSESDALEFVYKFLNNLDVILGKIGPPLKLEETWTSKDLFVYGKYIIYKGTPLPTSGKRIARMFRLSNEDYPTIESAISSATANLTAALSCNINIGPLFILYLSEIVGIFQLGLRSKYLQRDEIRKIFSKSQFITIPGEYQQKFEVNPITNESGIQDDLLYKALCITPRALGGFPVSTLFDCAIRGFPDEVSFAIASLRKIYPYCDKNLRMIINRVCSPPINTLVNYQLISEHPTALNLEIPPAPGEARRNLIINFLKEQHLPLNPYVQTFLNLLESEEDKNLMEYISNIEPFNPRIISLFMAATVESRARHVAGKLQKTKTIANVARTIGHVDLFSKISDAEINHIGSVFRIISEDHHHTVSWNHHKCSVKHADELRKFGWKKDVIGVNCVPPQEFMILELSLEEFECTPSNELDKGYMTIRFDPHYELEGFNSPLNIGPYPPYRGSVTRQKVSGYGDKIASQAEPILQRVLRLFSLVGWGIPKDGHLHTVCKKLLEARTDLNPDILFPTDEEITGSVHHRLQDLRTGHGGSVTILPNYGSKLMFDTFPLKAYSKGSKNVNLMFQSFMSFSTVLIGELISRGWTPGKPTVHMHVRKSCCVQELEDSTCDISAPPDTIVLSKFPDNPYLFVKKEKIDLLIKKGIRFEVNPNLAQDKENLFYRFHALLSEECFHILQPHSWDRPTYNFGTHQLVINWVLPCNISYLLILLAFRICGHYIGAIRESDKNSFLTRVAERVSRSPLENWTKLSALIFAPQVHHHLAGKTINSRVSGNPVCTETRFAATLRNSISTIISSWVDPTITQQTMNTIIIYGRPFCGLSQHPALLELTKNWLLSKLKIGSLKSLRHYLMDSLTSVTVQSISPALTKTGNTYLKIGKKRITNENLDSMCKNPKLFQIPSIAKNSKSTELPTGGFNFAEFTIHDLHNSLIEVSNDPFETPNPKYSDHLLKIASTPTTGSYKCLSILRELSIYPPNMIGCFGDGSGGFTLANLLYYKECEVFFNTLIEHEVPIQQSSPIPFIPALSGYPSLEHRVVGLNLTNEFESDITSPRLGKLIRKQISNSFDLIFCDAEFAREDPLSKGLNLIHGIIRICKSLQSPTLVFKTYCKNISLLIYQISLILNNFNSVKIFRSYFSSESNTEIYLICHQPIKSTSLNLLHESKWQGNVLNIKAQEVLYRIRESLCNSKTLLKEPTSKEYTQFLDKDYQSHGVFDLKQYLPFIEIGSIIIYPQTISQWILNTSSKIPGEPEIIRLRLETFTLHHSYIKRWIIMHLITLILSSVDFWVQCLEEKIKTGYFIWFKTRNKLWDISLYFAPIPYKADTKYLRFYKLSEFVESGDLKIIFKMVGLALNLNIQCHNINSGPLLEIRGQSHLKPLQEENYAMDPWVKDNCQFGSGLSQIPLHKTMKEKFSQSKVRKTRKT</sequence>
<dbReference type="InterPro" id="IPR016269">
    <property type="entry name" value="RNA-dir_pol_paramyxovirus"/>
</dbReference>
<evidence type="ECO:0000256" key="1">
    <source>
        <dbReference type="ARBA" id="ARBA00003132"/>
    </source>
</evidence>
<keyword evidence="5 22" id="KW-0507">mRNA processing</keyword>
<dbReference type="InterPro" id="IPR014023">
    <property type="entry name" value="Mononeg_RNA_pol_cat"/>
</dbReference>
<dbReference type="GO" id="GO:0004482">
    <property type="term" value="F:mRNA 5'-cap (guanine-N7-)-methyltransferase activity"/>
    <property type="evidence" value="ECO:0007669"/>
    <property type="project" value="InterPro"/>
</dbReference>
<keyword evidence="15 22" id="KW-1035">Host cytoplasm</keyword>